<name>A0A090LGM1_STRRB</name>
<accession>A0A090LGM1</accession>
<dbReference type="InterPro" id="IPR034113">
    <property type="entry name" value="SCP_GAPR1-like"/>
</dbReference>
<dbReference type="EMBL" id="LN609529">
    <property type="protein sequence ID" value="CEF66660.1"/>
    <property type="molecule type" value="Genomic_DNA"/>
</dbReference>
<dbReference type="InterPro" id="IPR018244">
    <property type="entry name" value="Allrgn_V5/Tpx1_CS"/>
</dbReference>
<dbReference type="CTD" id="36379025"/>
<dbReference type="CDD" id="cd05382">
    <property type="entry name" value="CAP_GAPR1-like"/>
    <property type="match status" value="1"/>
</dbReference>
<dbReference type="Gene3D" id="3.40.33.10">
    <property type="entry name" value="CAP"/>
    <property type="match status" value="1"/>
</dbReference>
<evidence type="ECO:0000313" key="7">
    <source>
        <dbReference type="WormBase" id="SRAE_2000132800"/>
    </source>
</evidence>
<keyword evidence="5" id="KW-1185">Reference proteome</keyword>
<dbReference type="PROSITE" id="PS01009">
    <property type="entry name" value="CRISP_1"/>
    <property type="match status" value="1"/>
</dbReference>
<proteinExistence type="predicted"/>
<gene>
    <name evidence="4 6 7" type="ORF">SRAE_2000132800</name>
</gene>
<dbReference type="SMART" id="SM00198">
    <property type="entry name" value="SCP"/>
    <property type="match status" value="1"/>
</dbReference>
<dbReference type="OMA" id="YRESHQV"/>
<dbReference type="WormBase" id="SRAE_2000132800">
    <property type="protein sequence ID" value="SRP10518"/>
    <property type="gene ID" value="WBGene00261531"/>
</dbReference>
<dbReference type="InterPro" id="IPR035940">
    <property type="entry name" value="CAP_sf"/>
</dbReference>
<dbReference type="OrthoDB" id="337038at2759"/>
<feature type="domain" description="SCP" evidence="3">
    <location>
        <begin position="264"/>
        <end position="391"/>
    </location>
</feature>
<dbReference type="RefSeq" id="XP_024505860.1">
    <property type="nucleotide sequence ID" value="XM_024652267.1"/>
</dbReference>
<dbReference type="FunFam" id="3.40.33.10:FF:000002">
    <property type="entry name" value="Golgi-associated plant pathogenesis-related protein 1"/>
    <property type="match status" value="1"/>
</dbReference>
<dbReference type="SUPFAM" id="SSF55797">
    <property type="entry name" value="PR-1-like"/>
    <property type="match status" value="1"/>
</dbReference>
<evidence type="ECO:0000313" key="4">
    <source>
        <dbReference type="EMBL" id="CEF66660.1"/>
    </source>
</evidence>
<dbReference type="PANTHER" id="PTHR10334">
    <property type="entry name" value="CYSTEINE-RICH SECRETORY PROTEIN-RELATED"/>
    <property type="match status" value="1"/>
</dbReference>
<sequence>MRWYSLILFIVTYLYIVQVDSKIYKINVISKDGIKNYEFNGKTFGTMNRVKIYIEQLKNKEGHGKKLSGKKSKPYVHIIKKFRKIKLVDVEKETKITDNKDNTEKPKIIDNKDITEKPKVIDNKDITEKPKVIDNKDKTEKPKVVDNKDKTEKPKVVDNKDKTEKPKVIDNKDNTEKPKVIDNKDKTEKPKVIDNKDKTEKPKVIDNKDNTEKPKVIDNKDKTEKPKVIDNKDKTEKPKVIDNKDKTEKPKVIDNKDDKEKKPTIQDVFLNQTNKYRESHQVKPLTINPEITAAAQAYAEKLAASGSFEHDTNTKYGENLYFHSHTPDDAVNSWYSEVRHYSFHFPIFSFSTGHFTALVWKSTKEMGCGTAKGKKGYYVVCKYSPPGNVHGKYSENVLAKKS</sequence>
<evidence type="ECO:0000313" key="6">
    <source>
        <dbReference type="WBParaSite" id="SRAE_2000132800.1"/>
    </source>
</evidence>
<evidence type="ECO:0000313" key="5">
    <source>
        <dbReference type="Proteomes" id="UP000035682"/>
    </source>
</evidence>
<evidence type="ECO:0000256" key="2">
    <source>
        <dbReference type="SAM" id="SignalP"/>
    </source>
</evidence>
<evidence type="ECO:0000256" key="1">
    <source>
        <dbReference type="SAM" id="MobiDB-lite"/>
    </source>
</evidence>
<dbReference type="InterPro" id="IPR014044">
    <property type="entry name" value="CAP_dom"/>
</dbReference>
<dbReference type="Proteomes" id="UP000035682">
    <property type="component" value="Unplaced"/>
</dbReference>
<dbReference type="Pfam" id="PF00188">
    <property type="entry name" value="CAP"/>
    <property type="match status" value="1"/>
</dbReference>
<reference evidence="4 5" key="1">
    <citation type="submission" date="2014-09" db="EMBL/GenBank/DDBJ databases">
        <authorList>
            <person name="Martin A.A."/>
        </authorList>
    </citation>
    <scope>NUCLEOTIDE SEQUENCE</scope>
    <source>
        <strain evidence="5">ED321</strain>
        <strain evidence="4">ED321 Heterogonic</strain>
    </source>
</reference>
<dbReference type="PRINTS" id="PR00837">
    <property type="entry name" value="V5TPXLIKE"/>
</dbReference>
<feature type="region of interest" description="Disordered" evidence="1">
    <location>
        <begin position="126"/>
        <end position="260"/>
    </location>
</feature>
<dbReference type="AlphaFoldDB" id="A0A090LGM1"/>
<evidence type="ECO:0000259" key="3">
    <source>
        <dbReference type="SMART" id="SM00198"/>
    </source>
</evidence>
<dbReference type="GeneID" id="36379025"/>
<protein>
    <submittedName>
        <fullName evidence="4 6">CAP domain-containing protein</fullName>
    </submittedName>
</protein>
<keyword evidence="2" id="KW-0732">Signal</keyword>
<feature type="chain" id="PRO_5015030745" evidence="2">
    <location>
        <begin position="22"/>
        <end position="402"/>
    </location>
</feature>
<organism evidence="4">
    <name type="scientific">Strongyloides ratti</name>
    <name type="common">Parasitic roundworm</name>
    <dbReference type="NCBI Taxonomy" id="34506"/>
    <lineage>
        <taxon>Eukaryota</taxon>
        <taxon>Metazoa</taxon>
        <taxon>Ecdysozoa</taxon>
        <taxon>Nematoda</taxon>
        <taxon>Chromadorea</taxon>
        <taxon>Rhabditida</taxon>
        <taxon>Tylenchina</taxon>
        <taxon>Panagrolaimomorpha</taxon>
        <taxon>Strongyloidoidea</taxon>
        <taxon>Strongyloididae</taxon>
        <taxon>Strongyloides</taxon>
    </lineage>
</organism>
<reference evidence="6" key="2">
    <citation type="submission" date="2020-12" db="UniProtKB">
        <authorList>
            <consortium name="WormBaseParasite"/>
        </authorList>
    </citation>
    <scope>IDENTIFICATION</scope>
</reference>
<dbReference type="STRING" id="34506.A0A090LGM1"/>
<dbReference type="InterPro" id="IPR001283">
    <property type="entry name" value="CRISP-related"/>
</dbReference>
<dbReference type="WBParaSite" id="SRAE_2000132800.1">
    <property type="protein sequence ID" value="SRAE_2000132800.1"/>
    <property type="gene ID" value="WBGene00261531"/>
</dbReference>
<dbReference type="GO" id="GO:0005576">
    <property type="term" value="C:extracellular region"/>
    <property type="evidence" value="ECO:0007669"/>
    <property type="project" value="InterPro"/>
</dbReference>
<feature type="signal peptide" evidence="2">
    <location>
        <begin position="1"/>
        <end position="21"/>
    </location>
</feature>